<name>A0AAV2FHQ9_9ROSI</name>
<organism evidence="1 2">
    <name type="scientific">Linum trigynum</name>
    <dbReference type="NCBI Taxonomy" id="586398"/>
    <lineage>
        <taxon>Eukaryota</taxon>
        <taxon>Viridiplantae</taxon>
        <taxon>Streptophyta</taxon>
        <taxon>Embryophyta</taxon>
        <taxon>Tracheophyta</taxon>
        <taxon>Spermatophyta</taxon>
        <taxon>Magnoliopsida</taxon>
        <taxon>eudicotyledons</taxon>
        <taxon>Gunneridae</taxon>
        <taxon>Pentapetalae</taxon>
        <taxon>rosids</taxon>
        <taxon>fabids</taxon>
        <taxon>Malpighiales</taxon>
        <taxon>Linaceae</taxon>
        <taxon>Linum</taxon>
    </lineage>
</organism>
<sequence length="188" mass="20791">MAAAAGSSNNNNNCLMELDFEARWKHRYSLPPSTTVAQLKQMILQDFGIAPERITLKLMPYQTTMQPGHRTLASYRIPAGGEMTWLTVDIAKINVMARFTDYDNLGYPIPCYEFDSVADLRRLVVEQLRGTGVDDIGAEDMELFCGGVKCGDPGARLSQYGVGDLVTWVGVKTTKPIAALRRRITSAL</sequence>
<accession>A0AAV2FHQ9</accession>
<gene>
    <name evidence="1" type="ORF">LTRI10_LOCUS37855</name>
</gene>
<dbReference type="EMBL" id="OZ034819">
    <property type="protein sequence ID" value="CAL1397567.1"/>
    <property type="molecule type" value="Genomic_DNA"/>
</dbReference>
<dbReference type="InterPro" id="IPR029071">
    <property type="entry name" value="Ubiquitin-like_domsf"/>
</dbReference>
<dbReference type="Gene3D" id="3.10.20.90">
    <property type="entry name" value="Phosphatidylinositol 3-kinase Catalytic Subunit, Chain A, domain 1"/>
    <property type="match status" value="1"/>
</dbReference>
<evidence type="ECO:0000313" key="1">
    <source>
        <dbReference type="EMBL" id="CAL1397567.1"/>
    </source>
</evidence>
<protein>
    <recommendedName>
        <fullName evidence="3">Ubiquitin-like domain-containing protein</fullName>
    </recommendedName>
</protein>
<proteinExistence type="predicted"/>
<reference evidence="1 2" key="1">
    <citation type="submission" date="2024-04" db="EMBL/GenBank/DDBJ databases">
        <authorList>
            <person name="Fracassetti M."/>
        </authorList>
    </citation>
    <scope>NUCLEOTIDE SEQUENCE [LARGE SCALE GENOMIC DNA]</scope>
</reference>
<dbReference type="AlphaFoldDB" id="A0AAV2FHQ9"/>
<evidence type="ECO:0008006" key="3">
    <source>
        <dbReference type="Google" id="ProtNLM"/>
    </source>
</evidence>
<evidence type="ECO:0000313" key="2">
    <source>
        <dbReference type="Proteomes" id="UP001497516"/>
    </source>
</evidence>
<keyword evidence="2" id="KW-1185">Reference proteome</keyword>
<dbReference type="Proteomes" id="UP001497516">
    <property type="component" value="Chromosome 6"/>
</dbReference>
<dbReference type="SUPFAM" id="SSF54236">
    <property type="entry name" value="Ubiquitin-like"/>
    <property type="match status" value="1"/>
</dbReference>